<dbReference type="PANTHER" id="PTHR47788">
    <property type="entry name" value="POLYA POLYMERASE"/>
    <property type="match status" value="1"/>
</dbReference>
<dbReference type="InterPro" id="IPR043519">
    <property type="entry name" value="NT_sf"/>
</dbReference>
<dbReference type="InterPro" id="IPR002646">
    <property type="entry name" value="PolA_pol_head_dom"/>
</dbReference>
<dbReference type="EMBL" id="BARU01018753">
    <property type="protein sequence ID" value="GAH60002.1"/>
    <property type="molecule type" value="Genomic_DNA"/>
</dbReference>
<dbReference type="Gene3D" id="3.30.460.10">
    <property type="entry name" value="Beta Polymerase, domain 2"/>
    <property type="match status" value="1"/>
</dbReference>
<sequence>MPKIINLASKIEKQLPAELVNLMQLAGKVTQSQKQKLYLVGGVVRDLLLGKPNFDLDLVVEGDAINLAQQLVQSKPGKITTHPRFNTAKLQWDEWSVDLTTARSETYAQPGALPTVKPGSLTSDLFRRDFTINAMAIDLNPSRYGELIDLYGGRDDLEHKLIRILHENSFIDDATRIWRGLRYEQRLNFRLEKNTLKLLKRDIPMLDTISGDRIRYELECIFKEERPEKVLRRAEELGVLPKLHPSLRSMTG</sequence>
<dbReference type="GO" id="GO:0016779">
    <property type="term" value="F:nucleotidyltransferase activity"/>
    <property type="evidence" value="ECO:0007669"/>
    <property type="project" value="UniProtKB-KW"/>
</dbReference>
<reference evidence="12" key="1">
    <citation type="journal article" date="2014" name="Front. Microbiol.">
        <title>High frequency of phylogenetically diverse reductive dehalogenase-homologous genes in deep subseafloor sedimentary metagenomes.</title>
        <authorList>
            <person name="Kawai M."/>
            <person name="Futagami T."/>
            <person name="Toyoda A."/>
            <person name="Takaki Y."/>
            <person name="Nishi S."/>
            <person name="Hori S."/>
            <person name="Arai W."/>
            <person name="Tsubouchi T."/>
            <person name="Morono Y."/>
            <person name="Uchiyama I."/>
            <person name="Ito T."/>
            <person name="Fujiyama A."/>
            <person name="Inagaki F."/>
            <person name="Takami H."/>
        </authorList>
    </citation>
    <scope>NUCLEOTIDE SEQUENCE</scope>
    <source>
        <strain evidence="12">Expedition CK06-06</strain>
    </source>
</reference>
<dbReference type="SUPFAM" id="SSF81301">
    <property type="entry name" value="Nucleotidyltransferase"/>
    <property type="match status" value="1"/>
</dbReference>
<organism evidence="12">
    <name type="scientific">marine sediment metagenome</name>
    <dbReference type="NCBI Taxonomy" id="412755"/>
    <lineage>
        <taxon>unclassified sequences</taxon>
        <taxon>metagenomes</taxon>
        <taxon>ecological metagenomes</taxon>
    </lineage>
</organism>
<dbReference type="PANTHER" id="PTHR47788:SF1">
    <property type="entry name" value="A-ADDING TRNA NUCLEOTIDYLTRANSFERASE"/>
    <property type="match status" value="1"/>
</dbReference>
<dbReference type="GO" id="GO:0008033">
    <property type="term" value="P:tRNA processing"/>
    <property type="evidence" value="ECO:0007669"/>
    <property type="project" value="UniProtKB-KW"/>
</dbReference>
<dbReference type="Pfam" id="PF12627">
    <property type="entry name" value="PolyA_pol_RNAbd"/>
    <property type="match status" value="1"/>
</dbReference>
<evidence type="ECO:0000256" key="3">
    <source>
        <dbReference type="ARBA" id="ARBA00022679"/>
    </source>
</evidence>
<comment type="cofactor">
    <cofactor evidence="1">
        <name>Mg(2+)</name>
        <dbReference type="ChEBI" id="CHEBI:18420"/>
    </cofactor>
</comment>
<evidence type="ECO:0000256" key="8">
    <source>
        <dbReference type="ARBA" id="ARBA00022842"/>
    </source>
</evidence>
<keyword evidence="9" id="KW-0694">RNA-binding</keyword>
<dbReference type="InterPro" id="IPR032828">
    <property type="entry name" value="PolyA_RNA-bd"/>
</dbReference>
<evidence type="ECO:0000256" key="7">
    <source>
        <dbReference type="ARBA" id="ARBA00022741"/>
    </source>
</evidence>
<dbReference type="GO" id="GO:0000049">
    <property type="term" value="F:tRNA binding"/>
    <property type="evidence" value="ECO:0007669"/>
    <property type="project" value="UniProtKB-KW"/>
</dbReference>
<keyword evidence="4" id="KW-0819">tRNA processing</keyword>
<evidence type="ECO:0000259" key="10">
    <source>
        <dbReference type="Pfam" id="PF01743"/>
    </source>
</evidence>
<evidence type="ECO:0000259" key="11">
    <source>
        <dbReference type="Pfam" id="PF12627"/>
    </source>
</evidence>
<keyword evidence="8" id="KW-0460">Magnesium</keyword>
<gene>
    <name evidence="12" type="ORF">S03H2_30963</name>
</gene>
<keyword evidence="6" id="KW-0479">Metal-binding</keyword>
<keyword evidence="7" id="KW-0547">Nucleotide-binding</keyword>
<evidence type="ECO:0000256" key="9">
    <source>
        <dbReference type="ARBA" id="ARBA00022884"/>
    </source>
</evidence>
<dbReference type="GO" id="GO:0000166">
    <property type="term" value="F:nucleotide binding"/>
    <property type="evidence" value="ECO:0007669"/>
    <property type="project" value="UniProtKB-KW"/>
</dbReference>
<evidence type="ECO:0008006" key="13">
    <source>
        <dbReference type="Google" id="ProtNLM"/>
    </source>
</evidence>
<accession>X1GS78</accession>
<evidence type="ECO:0000313" key="12">
    <source>
        <dbReference type="EMBL" id="GAH60002.1"/>
    </source>
</evidence>
<name>X1GS78_9ZZZZ</name>
<evidence type="ECO:0000256" key="5">
    <source>
        <dbReference type="ARBA" id="ARBA00022695"/>
    </source>
</evidence>
<keyword evidence="3" id="KW-0808">Transferase</keyword>
<dbReference type="AlphaFoldDB" id="X1GS78"/>
<comment type="caution">
    <text evidence="12">The sequence shown here is derived from an EMBL/GenBank/DDBJ whole genome shotgun (WGS) entry which is preliminary data.</text>
</comment>
<dbReference type="SUPFAM" id="SSF81891">
    <property type="entry name" value="Poly A polymerase C-terminal region-like"/>
    <property type="match status" value="1"/>
</dbReference>
<dbReference type="InterPro" id="IPR052390">
    <property type="entry name" value="tRNA_nt/polyA_polymerase"/>
</dbReference>
<dbReference type="Gene3D" id="1.10.3090.10">
    <property type="entry name" value="cca-adding enzyme, domain 2"/>
    <property type="match status" value="1"/>
</dbReference>
<evidence type="ECO:0000256" key="6">
    <source>
        <dbReference type="ARBA" id="ARBA00022723"/>
    </source>
</evidence>
<evidence type="ECO:0000256" key="4">
    <source>
        <dbReference type="ARBA" id="ARBA00022694"/>
    </source>
</evidence>
<feature type="domain" description="tRNA nucleotidyltransferase/poly(A) polymerase RNA and SrmB- binding" evidence="11">
    <location>
        <begin position="188"/>
        <end position="247"/>
    </location>
</feature>
<evidence type="ECO:0000256" key="2">
    <source>
        <dbReference type="ARBA" id="ARBA00022555"/>
    </source>
</evidence>
<dbReference type="CDD" id="cd05398">
    <property type="entry name" value="NT_ClassII-CCAase"/>
    <property type="match status" value="1"/>
</dbReference>
<keyword evidence="2" id="KW-0820">tRNA-binding</keyword>
<dbReference type="Pfam" id="PF01743">
    <property type="entry name" value="PolyA_pol"/>
    <property type="match status" value="1"/>
</dbReference>
<dbReference type="GO" id="GO:0046872">
    <property type="term" value="F:metal ion binding"/>
    <property type="evidence" value="ECO:0007669"/>
    <property type="project" value="UniProtKB-KW"/>
</dbReference>
<proteinExistence type="predicted"/>
<evidence type="ECO:0000256" key="1">
    <source>
        <dbReference type="ARBA" id="ARBA00001946"/>
    </source>
</evidence>
<protein>
    <recommendedName>
        <fullName evidence="13">Poly A polymerase head domain-containing protein</fullName>
    </recommendedName>
</protein>
<feature type="domain" description="Poly A polymerase head" evidence="10">
    <location>
        <begin position="37"/>
        <end position="163"/>
    </location>
</feature>
<keyword evidence="5" id="KW-0548">Nucleotidyltransferase</keyword>